<keyword evidence="1" id="KW-0677">Repeat</keyword>
<dbReference type="InterPro" id="IPR007110">
    <property type="entry name" value="Ig-like_dom"/>
</dbReference>
<dbReference type="PROSITE" id="PS50835">
    <property type="entry name" value="IG_LIKE"/>
    <property type="match status" value="1"/>
</dbReference>
<protein>
    <submittedName>
        <fullName evidence="8">Uncharacterized protein</fullName>
    </submittedName>
</protein>
<dbReference type="InterPro" id="IPR000742">
    <property type="entry name" value="EGF"/>
</dbReference>
<dbReference type="CDD" id="cd00096">
    <property type="entry name" value="Ig"/>
    <property type="match status" value="1"/>
</dbReference>
<dbReference type="SUPFAM" id="SSF57196">
    <property type="entry name" value="EGF/Laminin"/>
    <property type="match status" value="1"/>
</dbReference>
<dbReference type="EMBL" id="JAEAOA010000980">
    <property type="protein sequence ID" value="KAK3611306.1"/>
    <property type="molecule type" value="Genomic_DNA"/>
</dbReference>
<dbReference type="Gene3D" id="2.10.25.10">
    <property type="entry name" value="Laminin"/>
    <property type="match status" value="1"/>
</dbReference>
<dbReference type="SMART" id="SM00042">
    <property type="entry name" value="CUB"/>
    <property type="match status" value="3"/>
</dbReference>
<feature type="domain" description="EGF-like" evidence="6">
    <location>
        <begin position="452"/>
        <end position="488"/>
    </location>
</feature>
<dbReference type="Proteomes" id="UP001195483">
    <property type="component" value="Unassembled WGS sequence"/>
</dbReference>
<evidence type="ECO:0000256" key="2">
    <source>
        <dbReference type="ARBA" id="ARBA00023157"/>
    </source>
</evidence>
<dbReference type="InterPro" id="IPR013783">
    <property type="entry name" value="Ig-like_fold"/>
</dbReference>
<dbReference type="SMART" id="SM00408">
    <property type="entry name" value="IGc2"/>
    <property type="match status" value="2"/>
</dbReference>
<keyword evidence="9" id="KW-1185">Reference proteome</keyword>
<feature type="domain" description="CUB" evidence="5">
    <location>
        <begin position="181"/>
        <end position="288"/>
    </location>
</feature>
<dbReference type="InterPro" id="IPR003598">
    <property type="entry name" value="Ig_sub2"/>
</dbReference>
<dbReference type="InterPro" id="IPR035914">
    <property type="entry name" value="Sperma_CUB_dom_sf"/>
</dbReference>
<evidence type="ECO:0000259" key="6">
    <source>
        <dbReference type="PROSITE" id="PS50026"/>
    </source>
</evidence>
<dbReference type="FunFam" id="2.60.120.290:FF:000005">
    <property type="entry name" value="Procollagen C-endopeptidase enhancer 1"/>
    <property type="match status" value="1"/>
</dbReference>
<dbReference type="InterPro" id="IPR000859">
    <property type="entry name" value="CUB_dom"/>
</dbReference>
<organism evidence="8 9">
    <name type="scientific">Potamilus streckersoni</name>
    <dbReference type="NCBI Taxonomy" id="2493646"/>
    <lineage>
        <taxon>Eukaryota</taxon>
        <taxon>Metazoa</taxon>
        <taxon>Spiralia</taxon>
        <taxon>Lophotrochozoa</taxon>
        <taxon>Mollusca</taxon>
        <taxon>Bivalvia</taxon>
        <taxon>Autobranchia</taxon>
        <taxon>Heteroconchia</taxon>
        <taxon>Palaeoheterodonta</taxon>
        <taxon>Unionida</taxon>
        <taxon>Unionoidea</taxon>
        <taxon>Unionidae</taxon>
        <taxon>Ambleminae</taxon>
        <taxon>Lampsilini</taxon>
        <taxon>Potamilus</taxon>
    </lineage>
</organism>
<keyword evidence="2 3" id="KW-1015">Disulfide bond</keyword>
<dbReference type="SUPFAM" id="SSF49854">
    <property type="entry name" value="Spermadhesin, CUB domain"/>
    <property type="match status" value="3"/>
</dbReference>
<dbReference type="PANTHER" id="PTHR24251:SF30">
    <property type="entry name" value="MEMBRANE FRIZZLED-RELATED PROTEIN"/>
    <property type="match status" value="1"/>
</dbReference>
<accession>A0AAE0TJA2</accession>
<dbReference type="PROSITE" id="PS01180">
    <property type="entry name" value="CUB"/>
    <property type="match status" value="3"/>
</dbReference>
<evidence type="ECO:0000256" key="4">
    <source>
        <dbReference type="SAM" id="SignalP"/>
    </source>
</evidence>
<reference evidence="8" key="2">
    <citation type="journal article" date="2021" name="Genome Biol. Evol.">
        <title>Developing a high-quality reference genome for a parasitic bivalve with doubly uniparental inheritance (Bivalvia: Unionida).</title>
        <authorList>
            <person name="Smith C.H."/>
        </authorList>
    </citation>
    <scope>NUCLEOTIDE SEQUENCE</scope>
    <source>
        <strain evidence="8">CHS0354</strain>
        <tissue evidence="8">Mantle</tissue>
    </source>
</reference>
<proteinExistence type="predicted"/>
<feature type="disulfide bond" evidence="3">
    <location>
        <begin position="478"/>
        <end position="487"/>
    </location>
</feature>
<dbReference type="SMART" id="SM00409">
    <property type="entry name" value="IG"/>
    <property type="match status" value="2"/>
</dbReference>
<feature type="domain" description="CUB" evidence="5">
    <location>
        <begin position="54"/>
        <end position="170"/>
    </location>
</feature>
<evidence type="ECO:0000256" key="3">
    <source>
        <dbReference type="PROSITE-ProRule" id="PRU00076"/>
    </source>
</evidence>
<reference evidence="8" key="1">
    <citation type="journal article" date="2021" name="Genome Biol. Evol.">
        <title>A High-Quality Reference Genome for a Parasitic Bivalve with Doubly Uniparental Inheritance (Bivalvia: Unionida).</title>
        <authorList>
            <person name="Smith C.H."/>
        </authorList>
    </citation>
    <scope>NUCLEOTIDE SEQUENCE</scope>
    <source>
        <strain evidence="8">CHS0354</strain>
    </source>
</reference>
<feature type="domain" description="CUB" evidence="5">
    <location>
        <begin position="311"/>
        <end position="428"/>
    </location>
</feature>
<dbReference type="Pfam" id="PF13927">
    <property type="entry name" value="Ig_3"/>
    <property type="match status" value="1"/>
</dbReference>
<evidence type="ECO:0000259" key="7">
    <source>
        <dbReference type="PROSITE" id="PS50835"/>
    </source>
</evidence>
<reference evidence="8" key="3">
    <citation type="submission" date="2023-05" db="EMBL/GenBank/DDBJ databases">
        <authorList>
            <person name="Smith C.H."/>
        </authorList>
    </citation>
    <scope>NUCLEOTIDE SEQUENCE</scope>
    <source>
        <strain evidence="8">CHS0354</strain>
        <tissue evidence="8">Mantle</tissue>
    </source>
</reference>
<dbReference type="Gene3D" id="2.60.40.10">
    <property type="entry name" value="Immunoglobulins"/>
    <property type="match status" value="2"/>
</dbReference>
<name>A0AAE0TJA2_9BIVA</name>
<comment type="caution">
    <text evidence="8">The sequence shown here is derived from an EMBL/GenBank/DDBJ whole genome shotgun (WGS) entry which is preliminary data.</text>
</comment>
<dbReference type="PANTHER" id="PTHR24251">
    <property type="entry name" value="OVOCHYMASE-RELATED"/>
    <property type="match status" value="1"/>
</dbReference>
<evidence type="ECO:0000313" key="9">
    <source>
        <dbReference type="Proteomes" id="UP001195483"/>
    </source>
</evidence>
<dbReference type="AlphaFoldDB" id="A0AAE0TJA2"/>
<dbReference type="Pfam" id="PF00431">
    <property type="entry name" value="CUB"/>
    <property type="match status" value="3"/>
</dbReference>
<feature type="signal peptide" evidence="4">
    <location>
        <begin position="1"/>
        <end position="19"/>
    </location>
</feature>
<dbReference type="SUPFAM" id="SSF48726">
    <property type="entry name" value="Immunoglobulin"/>
    <property type="match status" value="2"/>
</dbReference>
<comment type="caution">
    <text evidence="3">Lacks conserved residue(s) required for the propagation of feature annotation.</text>
</comment>
<dbReference type="Gene3D" id="2.60.120.290">
    <property type="entry name" value="Spermadhesin, CUB domain"/>
    <property type="match status" value="3"/>
</dbReference>
<evidence type="ECO:0000259" key="5">
    <source>
        <dbReference type="PROSITE" id="PS01180"/>
    </source>
</evidence>
<dbReference type="InterPro" id="IPR003599">
    <property type="entry name" value="Ig_sub"/>
</dbReference>
<feature type="domain" description="Ig-like" evidence="7">
    <location>
        <begin position="540"/>
        <end position="654"/>
    </location>
</feature>
<dbReference type="PROSITE" id="PS50026">
    <property type="entry name" value="EGF_3"/>
    <property type="match status" value="1"/>
</dbReference>
<dbReference type="PROSITE" id="PS00022">
    <property type="entry name" value="EGF_1"/>
    <property type="match status" value="1"/>
</dbReference>
<dbReference type="InterPro" id="IPR036179">
    <property type="entry name" value="Ig-like_dom_sf"/>
</dbReference>
<evidence type="ECO:0000256" key="1">
    <source>
        <dbReference type="ARBA" id="ARBA00022737"/>
    </source>
</evidence>
<keyword evidence="3" id="KW-0245">EGF-like domain</keyword>
<evidence type="ECO:0000313" key="8">
    <source>
        <dbReference type="EMBL" id="KAK3611306.1"/>
    </source>
</evidence>
<dbReference type="CDD" id="cd00041">
    <property type="entry name" value="CUB"/>
    <property type="match status" value="2"/>
</dbReference>
<sequence>MAVVWFFVSWCIVFRFCHGKYIVPDIYDSFARDERQAAQFNYSESEEEGVKWDCGTSLEGPNGEIKLPTVDNNGTRFYHSNYKCRWNLTVTAGNAIMLSALYFRLEESPNGCEWDYLEIREEFDNQSETTSTLCGFKPVTYVSRTDRLFLYFRSDESYEDKGFHFEYKEVPSMDTYKRPDCNSTIIAEKRDSGSIENTGYQGDIPSDMSCFYRIQAPEKHVVFLQKIVIKSNGVLRIYDGKHTNGNLLAVIRKGEIRSLSSSGRSVLLHYTENKGNSDEMFQIDFSASEVETTTSLPTLPTPFEFEGDADCSNYSTDSPELQIKSPRNKFGVYPDRKHCVNVFQNKLNPNDVIQAEFLKFDLEESENCTFDYLAIYFGIRKESPSLGKFCGKSMKGKIIQSTGNIMKLEFHSDESYGLTGYDVRISIVPRTDCPCPKRSLCVKEEDIISCIEGKVCESNKCANGGTCMVSRAEEKCYCLPGTSGDTCQVKHKDFQPLLFVDTPENELINKTQHYSRTCKVNIEDAQYQWYHNNKLMIGAPELSMGRLDIDNFAEGDEGEYTCVALFGTMHIEHYFKLLTRQTCDLGMHVRPVDTSEELGEKVFLRCRFPLAVKYTWYKNGDEIKIEESSRHTLLSTGYLLIQNLNETDAGLYTCEGMGESGCVSSFSAFLNVKNTDVNKHIRFIVNY</sequence>
<feature type="chain" id="PRO_5042020640" evidence="4">
    <location>
        <begin position="20"/>
        <end position="687"/>
    </location>
</feature>
<keyword evidence="4" id="KW-0732">Signal</keyword>
<gene>
    <name evidence="8" type="ORF">CHS0354_015723</name>
</gene>